<dbReference type="SUPFAM" id="SSF48295">
    <property type="entry name" value="TrpR-like"/>
    <property type="match status" value="1"/>
</dbReference>
<comment type="caution">
    <text evidence="2">The sequence shown here is derived from an EMBL/GenBank/DDBJ whole genome shotgun (WGS) entry which is preliminary data.</text>
</comment>
<feature type="transmembrane region" description="Helical" evidence="1">
    <location>
        <begin position="51"/>
        <end position="75"/>
    </location>
</feature>
<evidence type="ECO:0000313" key="2">
    <source>
        <dbReference type="EMBL" id="TWU21422.1"/>
    </source>
</evidence>
<gene>
    <name evidence="2" type="ORF">Pla144_46440</name>
</gene>
<keyword evidence="1" id="KW-0812">Transmembrane</keyword>
<sequence>MNQVKEKTPKHQYRTYSLSKKLDILKEHYLEGTPLPRLCVRYHIHVDQLRYWRSILVVCNLILLMTAFITIAIYAHNDNYRAMYQQSEQILQSMVQATQDESVTSILLEPIKAQNVGWGKEHLPPLAEDTLSVILQNAFATRSNVKFYRTPLQRPLTGDRSAVMKCKILSYSRNGTQAEVDTINLELVLDENNEIIWNTICSFQALSIAWHHQLRGKELENQILCE</sequence>
<keyword evidence="1" id="KW-0472">Membrane</keyword>
<dbReference type="Proteomes" id="UP000318437">
    <property type="component" value="Unassembled WGS sequence"/>
</dbReference>
<proteinExistence type="predicted"/>
<keyword evidence="3" id="KW-1185">Reference proteome</keyword>
<evidence type="ECO:0000256" key="1">
    <source>
        <dbReference type="SAM" id="Phobius"/>
    </source>
</evidence>
<keyword evidence="1" id="KW-1133">Transmembrane helix</keyword>
<organism evidence="2 3">
    <name type="scientific">Bythopirellula polymerisocia</name>
    <dbReference type="NCBI Taxonomy" id="2528003"/>
    <lineage>
        <taxon>Bacteria</taxon>
        <taxon>Pseudomonadati</taxon>
        <taxon>Planctomycetota</taxon>
        <taxon>Planctomycetia</taxon>
        <taxon>Pirellulales</taxon>
        <taxon>Lacipirellulaceae</taxon>
        <taxon>Bythopirellula</taxon>
    </lineage>
</organism>
<dbReference type="AlphaFoldDB" id="A0A5C6CBF8"/>
<name>A0A5C6CBF8_9BACT</name>
<reference evidence="2 3" key="1">
    <citation type="submission" date="2019-02" db="EMBL/GenBank/DDBJ databases">
        <title>Deep-cultivation of Planctomycetes and their phenomic and genomic characterization uncovers novel biology.</title>
        <authorList>
            <person name="Wiegand S."/>
            <person name="Jogler M."/>
            <person name="Boedeker C."/>
            <person name="Pinto D."/>
            <person name="Vollmers J."/>
            <person name="Rivas-Marin E."/>
            <person name="Kohn T."/>
            <person name="Peeters S.H."/>
            <person name="Heuer A."/>
            <person name="Rast P."/>
            <person name="Oberbeckmann S."/>
            <person name="Bunk B."/>
            <person name="Jeske O."/>
            <person name="Meyerdierks A."/>
            <person name="Storesund J.E."/>
            <person name="Kallscheuer N."/>
            <person name="Luecker S."/>
            <person name="Lage O.M."/>
            <person name="Pohl T."/>
            <person name="Merkel B.J."/>
            <person name="Hornburger P."/>
            <person name="Mueller R.-W."/>
            <person name="Bruemmer F."/>
            <person name="Labrenz M."/>
            <person name="Spormann A.M."/>
            <person name="Op Den Camp H."/>
            <person name="Overmann J."/>
            <person name="Amann R."/>
            <person name="Jetten M.S.M."/>
            <person name="Mascher T."/>
            <person name="Medema M.H."/>
            <person name="Devos D.P."/>
            <person name="Kaster A.-K."/>
            <person name="Ovreas L."/>
            <person name="Rohde M."/>
            <person name="Galperin M.Y."/>
            <person name="Jogler C."/>
        </authorList>
    </citation>
    <scope>NUCLEOTIDE SEQUENCE [LARGE SCALE GENOMIC DNA]</scope>
    <source>
        <strain evidence="2 3">Pla144</strain>
    </source>
</reference>
<dbReference type="InterPro" id="IPR010921">
    <property type="entry name" value="Trp_repressor/repl_initiator"/>
</dbReference>
<protein>
    <submittedName>
        <fullName evidence="2">Uncharacterized protein</fullName>
    </submittedName>
</protein>
<dbReference type="EMBL" id="SJPS01000010">
    <property type="protein sequence ID" value="TWU21422.1"/>
    <property type="molecule type" value="Genomic_DNA"/>
</dbReference>
<accession>A0A5C6CBF8</accession>
<dbReference type="GO" id="GO:0043565">
    <property type="term" value="F:sequence-specific DNA binding"/>
    <property type="evidence" value="ECO:0007669"/>
    <property type="project" value="InterPro"/>
</dbReference>
<evidence type="ECO:0000313" key="3">
    <source>
        <dbReference type="Proteomes" id="UP000318437"/>
    </source>
</evidence>